<proteinExistence type="inferred from homology"/>
<gene>
    <name evidence="3" type="ORF">KDA_12160</name>
</gene>
<dbReference type="SUPFAM" id="SSF51735">
    <property type="entry name" value="NAD(P)-binding Rossmann-fold domains"/>
    <property type="match status" value="1"/>
</dbReference>
<keyword evidence="4" id="KW-1185">Reference proteome</keyword>
<dbReference type="NCBIfam" id="NF005868">
    <property type="entry name" value="PRK07806.1"/>
    <property type="match status" value="1"/>
</dbReference>
<comment type="similarity">
    <text evidence="1">Belongs to the short-chain dehydrogenases/reductases (SDR) family.</text>
</comment>
<dbReference type="PANTHER" id="PTHR43639:SF1">
    <property type="entry name" value="SHORT-CHAIN DEHYDROGENASE_REDUCTASE FAMILY PROTEIN"/>
    <property type="match status" value="1"/>
</dbReference>
<protein>
    <submittedName>
        <fullName evidence="3">Short chain dehydrogenase</fullName>
    </submittedName>
</protein>
<dbReference type="PANTHER" id="PTHR43639">
    <property type="entry name" value="OXIDOREDUCTASE, SHORT-CHAIN DEHYDROGENASE/REDUCTASE FAMILY (AFU_ORTHOLOGUE AFUA_5G02870)"/>
    <property type="match status" value="1"/>
</dbReference>
<dbReference type="OrthoDB" id="4373846at2"/>
<dbReference type="InterPro" id="IPR036291">
    <property type="entry name" value="NAD(P)-bd_dom_sf"/>
</dbReference>
<dbReference type="EMBL" id="BIFT01000001">
    <property type="protein sequence ID" value="GCE25732.1"/>
    <property type="molecule type" value="Genomic_DNA"/>
</dbReference>
<evidence type="ECO:0000256" key="1">
    <source>
        <dbReference type="ARBA" id="ARBA00006484"/>
    </source>
</evidence>
<dbReference type="PRINTS" id="PR00081">
    <property type="entry name" value="GDHRDH"/>
</dbReference>
<dbReference type="Pfam" id="PF00106">
    <property type="entry name" value="adh_short"/>
    <property type="match status" value="1"/>
</dbReference>
<keyword evidence="2" id="KW-0560">Oxidoreductase</keyword>
<reference evidence="4" key="1">
    <citation type="submission" date="2018-12" db="EMBL/GenBank/DDBJ databases">
        <title>Tengunoibacter tsumagoiensis gen. nov., sp. nov., Dictyobacter kobayashii sp. nov., D. alpinus sp. nov., and D. joshuensis sp. nov. and description of Dictyobacteraceae fam. nov. within the order Ktedonobacterales isolated from Tengu-no-mugimeshi.</title>
        <authorList>
            <person name="Wang C.M."/>
            <person name="Zheng Y."/>
            <person name="Sakai Y."/>
            <person name="Toyoda A."/>
            <person name="Minakuchi Y."/>
            <person name="Abe K."/>
            <person name="Yokota A."/>
            <person name="Yabe S."/>
        </authorList>
    </citation>
    <scope>NUCLEOTIDE SEQUENCE [LARGE SCALE GENOMIC DNA]</scope>
    <source>
        <strain evidence="4">Uno16</strain>
    </source>
</reference>
<evidence type="ECO:0000313" key="4">
    <source>
        <dbReference type="Proteomes" id="UP000287171"/>
    </source>
</evidence>
<dbReference type="AlphaFoldDB" id="A0A402B2Z9"/>
<dbReference type="RefSeq" id="WP_126626283.1">
    <property type="nucleotide sequence ID" value="NZ_BIFT01000001.1"/>
</dbReference>
<evidence type="ECO:0000313" key="3">
    <source>
        <dbReference type="EMBL" id="GCE25732.1"/>
    </source>
</evidence>
<organism evidence="3 4">
    <name type="scientific">Dictyobacter alpinus</name>
    <dbReference type="NCBI Taxonomy" id="2014873"/>
    <lineage>
        <taxon>Bacteria</taxon>
        <taxon>Bacillati</taxon>
        <taxon>Chloroflexota</taxon>
        <taxon>Ktedonobacteria</taxon>
        <taxon>Ktedonobacterales</taxon>
        <taxon>Dictyobacteraceae</taxon>
        <taxon>Dictyobacter</taxon>
    </lineage>
</organism>
<dbReference type="Proteomes" id="UP000287171">
    <property type="component" value="Unassembled WGS sequence"/>
</dbReference>
<comment type="caution">
    <text evidence="3">The sequence shown here is derived from an EMBL/GenBank/DDBJ whole genome shotgun (WGS) entry which is preliminary data.</text>
</comment>
<accession>A0A402B2Z9</accession>
<dbReference type="InterPro" id="IPR002347">
    <property type="entry name" value="SDR_fam"/>
</dbReference>
<sequence length="259" mass="27628">MGETTQTKTALVTGGSRGIGAATVLALADRGYDVSFTYRNKAARANDIVSQATQRGVKALALGCDITRPEDRVQLFQQVQQWQPQLDTLVLNASGGLEKEMLALDPEYPMHMNRDAQTALVDLALPLLRPGGTIVFITSHWAHLYGHGIQHIPAYEPVAASKYAGEQALRARQQEFAQRGIRLIVVTGDLIEGTITPKLLERAAPGLAANRSIQVGALPTTTEMGEAIAIAATDPSLPDGHTIVIGGSLASLMTEESLP</sequence>
<dbReference type="Gene3D" id="3.40.50.720">
    <property type="entry name" value="NAD(P)-binding Rossmann-like Domain"/>
    <property type="match status" value="1"/>
</dbReference>
<evidence type="ECO:0000256" key="2">
    <source>
        <dbReference type="ARBA" id="ARBA00023002"/>
    </source>
</evidence>
<name>A0A402B2Z9_9CHLR</name>
<dbReference type="GO" id="GO:0016491">
    <property type="term" value="F:oxidoreductase activity"/>
    <property type="evidence" value="ECO:0007669"/>
    <property type="project" value="UniProtKB-KW"/>
</dbReference>